<dbReference type="AlphaFoldDB" id="A0A8H3FTK4"/>
<sequence>MSDTIVSYTIPEPRKVRALRIPADGSRPHIITLQTIITEPVTPYEAHLKENELPRHVPNVTVFWGSSGWENRSHFLMHYGNESMKEAGYYVFLAGSPDTLPVNKHLANHLMDWQGDVFVLKMVERPVYNAADFVDVMDFHYQMQWEYLFPDFLDVDDEIQESDVVECLAKLLLSAALHDEEMEEMAEDDQETLGGTPTRNDACASAEKEDEKKDGGTVSSFPAPQERLKRTRMT</sequence>
<protein>
    <submittedName>
        <fullName evidence="2">Uncharacterized protein</fullName>
    </submittedName>
</protein>
<organism evidence="2 3">
    <name type="scientific">Imshaugia aleurites</name>
    <dbReference type="NCBI Taxonomy" id="172621"/>
    <lineage>
        <taxon>Eukaryota</taxon>
        <taxon>Fungi</taxon>
        <taxon>Dikarya</taxon>
        <taxon>Ascomycota</taxon>
        <taxon>Pezizomycotina</taxon>
        <taxon>Lecanoromycetes</taxon>
        <taxon>OSLEUM clade</taxon>
        <taxon>Lecanoromycetidae</taxon>
        <taxon>Lecanorales</taxon>
        <taxon>Lecanorineae</taxon>
        <taxon>Parmeliaceae</taxon>
        <taxon>Imshaugia</taxon>
    </lineage>
</organism>
<comment type="caution">
    <text evidence="2">The sequence shown here is derived from an EMBL/GenBank/DDBJ whole genome shotgun (WGS) entry which is preliminary data.</text>
</comment>
<feature type="region of interest" description="Disordered" evidence="1">
    <location>
        <begin position="181"/>
        <end position="234"/>
    </location>
</feature>
<dbReference type="Proteomes" id="UP000664534">
    <property type="component" value="Unassembled WGS sequence"/>
</dbReference>
<accession>A0A8H3FTK4</accession>
<evidence type="ECO:0000313" key="3">
    <source>
        <dbReference type="Proteomes" id="UP000664534"/>
    </source>
</evidence>
<evidence type="ECO:0000256" key="1">
    <source>
        <dbReference type="SAM" id="MobiDB-lite"/>
    </source>
</evidence>
<reference evidence="2" key="1">
    <citation type="submission" date="2021-03" db="EMBL/GenBank/DDBJ databases">
        <authorList>
            <person name="Tagirdzhanova G."/>
        </authorList>
    </citation>
    <scope>NUCLEOTIDE SEQUENCE</scope>
</reference>
<dbReference type="OrthoDB" id="3480872at2759"/>
<feature type="compositionally biased region" description="Basic and acidic residues" evidence="1">
    <location>
        <begin position="206"/>
        <end position="215"/>
    </location>
</feature>
<evidence type="ECO:0000313" key="2">
    <source>
        <dbReference type="EMBL" id="CAF9929069.1"/>
    </source>
</evidence>
<gene>
    <name evidence="2" type="ORF">IMSHALPRED_007806</name>
</gene>
<feature type="compositionally biased region" description="Acidic residues" evidence="1">
    <location>
        <begin position="181"/>
        <end position="191"/>
    </location>
</feature>
<dbReference type="EMBL" id="CAJPDT010000052">
    <property type="protein sequence ID" value="CAF9929069.1"/>
    <property type="molecule type" value="Genomic_DNA"/>
</dbReference>
<keyword evidence="3" id="KW-1185">Reference proteome</keyword>
<proteinExistence type="predicted"/>
<name>A0A8H3FTK4_9LECA</name>